<proteinExistence type="predicted"/>
<accession>A0A151IE68</accession>
<dbReference type="EMBL" id="KQ977894">
    <property type="protein sequence ID" value="KYM98965.1"/>
    <property type="molecule type" value="Genomic_DNA"/>
</dbReference>
<evidence type="ECO:0000313" key="1">
    <source>
        <dbReference type="EMBL" id="KYM98965.1"/>
    </source>
</evidence>
<dbReference type="Proteomes" id="UP000078542">
    <property type="component" value="Unassembled WGS sequence"/>
</dbReference>
<gene>
    <name evidence="1" type="ORF">ALC62_10326</name>
</gene>
<dbReference type="AlphaFoldDB" id="A0A151IE68"/>
<evidence type="ECO:0000313" key="2">
    <source>
        <dbReference type="Proteomes" id="UP000078542"/>
    </source>
</evidence>
<protein>
    <submittedName>
        <fullName evidence="1">Uncharacterized protein</fullName>
    </submittedName>
</protein>
<sequence length="107" mass="12457">MGNIVIIIYHYADTLKYNHNVYVFTMLYVCRYESKYKSIPGYESGISSPTHLYRRIQHLHLTPSTKPYRKLRYALAIHEICADQTDYPGKPTVSYGDYSLNWGATTL</sequence>
<organism evidence="1 2">
    <name type="scientific">Cyphomyrmex costatus</name>
    <dbReference type="NCBI Taxonomy" id="456900"/>
    <lineage>
        <taxon>Eukaryota</taxon>
        <taxon>Metazoa</taxon>
        <taxon>Ecdysozoa</taxon>
        <taxon>Arthropoda</taxon>
        <taxon>Hexapoda</taxon>
        <taxon>Insecta</taxon>
        <taxon>Pterygota</taxon>
        <taxon>Neoptera</taxon>
        <taxon>Endopterygota</taxon>
        <taxon>Hymenoptera</taxon>
        <taxon>Apocrita</taxon>
        <taxon>Aculeata</taxon>
        <taxon>Formicoidea</taxon>
        <taxon>Formicidae</taxon>
        <taxon>Myrmicinae</taxon>
        <taxon>Cyphomyrmex</taxon>
    </lineage>
</organism>
<keyword evidence="2" id="KW-1185">Reference proteome</keyword>
<reference evidence="1 2" key="1">
    <citation type="submission" date="2016-03" db="EMBL/GenBank/DDBJ databases">
        <title>Cyphomyrmex costatus WGS genome.</title>
        <authorList>
            <person name="Nygaard S."/>
            <person name="Hu H."/>
            <person name="Boomsma J."/>
            <person name="Zhang G."/>
        </authorList>
    </citation>
    <scope>NUCLEOTIDE SEQUENCE [LARGE SCALE GENOMIC DNA]</scope>
    <source>
        <strain evidence="1">MS0001</strain>
        <tissue evidence="1">Whole body</tissue>
    </source>
</reference>
<name>A0A151IE68_9HYME</name>